<evidence type="ECO:0000259" key="2">
    <source>
        <dbReference type="Pfam" id="PF26584"/>
    </source>
</evidence>
<evidence type="ECO:0000259" key="1">
    <source>
        <dbReference type="Pfam" id="PF19160"/>
    </source>
</evidence>
<feature type="domain" description="SPARK" evidence="1">
    <location>
        <begin position="78"/>
        <end position="228"/>
    </location>
</feature>
<dbReference type="InterPro" id="IPR040336">
    <property type="entry name" value="At1g61900-like"/>
</dbReference>
<keyword evidence="3" id="KW-1185">Reference proteome</keyword>
<evidence type="ECO:0000313" key="3">
    <source>
        <dbReference type="Proteomes" id="UP000813463"/>
    </source>
</evidence>
<dbReference type="InterPro" id="IPR059003">
    <property type="entry name" value="At1g61900_C"/>
</dbReference>
<proteinExistence type="predicted"/>
<dbReference type="PANTHER" id="PTHR33831:SF5">
    <property type="entry name" value="OS07G0102300 PROTEIN"/>
    <property type="match status" value="1"/>
</dbReference>
<organism evidence="3 4">
    <name type="scientific">Spinacia oleracea</name>
    <name type="common">Spinach</name>
    <dbReference type="NCBI Taxonomy" id="3562"/>
    <lineage>
        <taxon>Eukaryota</taxon>
        <taxon>Viridiplantae</taxon>
        <taxon>Streptophyta</taxon>
        <taxon>Embryophyta</taxon>
        <taxon>Tracheophyta</taxon>
        <taxon>Spermatophyta</taxon>
        <taxon>Magnoliopsida</taxon>
        <taxon>eudicotyledons</taxon>
        <taxon>Gunneridae</taxon>
        <taxon>Pentapetalae</taxon>
        <taxon>Caryophyllales</taxon>
        <taxon>Chenopodiaceae</taxon>
        <taxon>Chenopodioideae</taxon>
        <taxon>Anserineae</taxon>
        <taxon>Spinacia</taxon>
    </lineage>
</organism>
<dbReference type="PANTHER" id="PTHR33831">
    <property type="entry name" value="GPI-ANCHORED PROTEIN"/>
    <property type="match status" value="1"/>
</dbReference>
<protein>
    <submittedName>
        <fullName evidence="4">Uncharacterized GPI-anchored protein At1g61900 isoform X1</fullName>
    </submittedName>
</protein>
<sequence length="470" mass="50975">MRGGLFTFLIKLQFFSSVLVLFYVTELYCAPLSYFGDPSPDGGDFLPMSPNGAPQPLLPFLAPSPLTPFTNSTIPKLSGACPFNFTAAESIMGITATDCFTAFAPYLANVVCCPQLHATLVILIGQSSKKTMLLALNETLSKQCLSDVTQVLASQGANDNLQQICKVRESNLTEGSCPVKDVREFEKTVDTSKLLESCQKIDLVNECCSLTCQNALSEAARNISSKLGDLTDVPQLSDIDEDCKSIVLRWLASKLSPSRAKEVIRGLSNCHINKVCPLSFPDTRRVAKKCANVISNQTECCTAIGSYVSHLQNQSFVTNLQALNCAAALGMKLQRENVTTNVYNLCHVSLKQFSVQAGTQESGCLLQSLPSDVTFDKTSGITFLCDLNDNIPAPWPSALQLPASSCNKSVNIPALPAAASGETGTLLTTTNYPIRNQWRSQEFFLGVGSDVPKIFRVLCLVIISQHTVYY</sequence>
<gene>
    <name evidence="4" type="primary">LOC110794152</name>
</gene>
<dbReference type="AlphaFoldDB" id="A0A9R0K1B4"/>
<accession>A0A9R0K1B4</accession>
<name>A0A9R0K1B4_SPIOL</name>
<dbReference type="Pfam" id="PF26584">
    <property type="entry name" value="At1g61900"/>
    <property type="match status" value="1"/>
</dbReference>
<dbReference type="RefSeq" id="XP_021854784.2">
    <property type="nucleotide sequence ID" value="XM_021999092.2"/>
</dbReference>
<dbReference type="Pfam" id="PF19160">
    <property type="entry name" value="SPARK"/>
    <property type="match status" value="1"/>
</dbReference>
<dbReference type="KEGG" id="soe:110794152"/>
<dbReference type="GO" id="GO:0005886">
    <property type="term" value="C:plasma membrane"/>
    <property type="evidence" value="ECO:0007669"/>
    <property type="project" value="TreeGrafter"/>
</dbReference>
<dbReference type="GeneID" id="110794152"/>
<dbReference type="Proteomes" id="UP000813463">
    <property type="component" value="Chromosome 6"/>
</dbReference>
<dbReference type="InterPro" id="IPR043891">
    <property type="entry name" value="SPARK"/>
</dbReference>
<reference evidence="4" key="2">
    <citation type="submission" date="2025-08" db="UniProtKB">
        <authorList>
            <consortium name="RefSeq"/>
        </authorList>
    </citation>
    <scope>IDENTIFICATION</scope>
    <source>
        <tissue evidence="4">Leaf</tissue>
    </source>
</reference>
<evidence type="ECO:0000313" key="4">
    <source>
        <dbReference type="RefSeq" id="XP_021854784.2"/>
    </source>
</evidence>
<feature type="domain" description="At1g61900-like C-terminal" evidence="2">
    <location>
        <begin position="274"/>
        <end position="347"/>
    </location>
</feature>
<reference evidence="3" key="1">
    <citation type="journal article" date="2021" name="Nat. Commun.">
        <title>Genomic analyses provide insights into spinach domestication and the genetic basis of agronomic traits.</title>
        <authorList>
            <person name="Cai X."/>
            <person name="Sun X."/>
            <person name="Xu C."/>
            <person name="Sun H."/>
            <person name="Wang X."/>
            <person name="Ge C."/>
            <person name="Zhang Z."/>
            <person name="Wang Q."/>
            <person name="Fei Z."/>
            <person name="Jiao C."/>
            <person name="Wang Q."/>
        </authorList>
    </citation>
    <scope>NUCLEOTIDE SEQUENCE [LARGE SCALE GENOMIC DNA]</scope>
    <source>
        <strain evidence="3">cv. Varoflay</strain>
    </source>
</reference>